<dbReference type="Proteomes" id="UP000295626">
    <property type="component" value="Unassembled WGS sequence"/>
</dbReference>
<evidence type="ECO:0000313" key="1">
    <source>
        <dbReference type="EMBL" id="TDB99408.1"/>
    </source>
</evidence>
<comment type="caution">
    <text evidence="1">The sequence shown here is derived from an EMBL/GenBank/DDBJ whole genome shotgun (WGS) entry which is preliminary data.</text>
</comment>
<accession>A0ABY2DIJ6</accession>
<keyword evidence="2" id="KW-1185">Reference proteome</keyword>
<organism evidence="1 2">
    <name type="scientific">Micromonospora fluostatini</name>
    <dbReference type="NCBI Taxonomy" id="1629071"/>
    <lineage>
        <taxon>Bacteria</taxon>
        <taxon>Bacillati</taxon>
        <taxon>Actinomycetota</taxon>
        <taxon>Actinomycetes</taxon>
        <taxon>Micromonosporales</taxon>
        <taxon>Micromonosporaceae</taxon>
        <taxon>Micromonospora</taxon>
    </lineage>
</organism>
<protein>
    <submittedName>
        <fullName evidence="1">Uncharacterized protein</fullName>
    </submittedName>
</protein>
<name>A0ABY2DIJ6_9ACTN</name>
<gene>
    <name evidence="1" type="ORF">E1091_06965</name>
</gene>
<reference evidence="1 2" key="1">
    <citation type="submission" date="2019-02" db="EMBL/GenBank/DDBJ databases">
        <title>Draft genome sequences of novel Actinobacteria.</title>
        <authorList>
            <person name="Sahin N."/>
            <person name="Ay H."/>
            <person name="Saygin H."/>
        </authorList>
    </citation>
    <scope>NUCLEOTIDE SEQUENCE [LARGE SCALE GENOMIC DNA]</scope>
    <source>
        <strain evidence="1 2">JCM 30529</strain>
    </source>
</reference>
<proteinExistence type="predicted"/>
<sequence length="146" mass="16223">MDPEAYLRQLPSVADPLPEGARGFATDPAHYDSFSRRCVKDLTPERLTSGGTGGSRWVEVHLRHNCWKHEEDLTIRYRDVRTLTIEPAGQGLAVAQLGDVLLDEVLPHDHGCRHEIACLAGTLVVTSLDLVATWSPADCREREPSR</sequence>
<evidence type="ECO:0000313" key="2">
    <source>
        <dbReference type="Proteomes" id="UP000295626"/>
    </source>
</evidence>
<dbReference type="EMBL" id="SMKE01000171">
    <property type="protein sequence ID" value="TDB99408.1"/>
    <property type="molecule type" value="Genomic_DNA"/>
</dbReference>